<name>A0A9J6G8L2_HAELO</name>
<dbReference type="InterPro" id="IPR027806">
    <property type="entry name" value="HARBI1_dom"/>
</dbReference>
<dbReference type="Pfam" id="PF13359">
    <property type="entry name" value="DDE_Tnp_4"/>
    <property type="match status" value="1"/>
</dbReference>
<accession>A0A9J6G8L2</accession>
<dbReference type="Proteomes" id="UP000821853">
    <property type="component" value="Chromosome 3"/>
</dbReference>
<reference evidence="5 6" key="1">
    <citation type="journal article" date="2020" name="Cell">
        <title>Large-Scale Comparative Analyses of Tick Genomes Elucidate Their Genetic Diversity and Vector Capacities.</title>
        <authorList>
            <consortium name="Tick Genome and Microbiome Consortium (TIGMIC)"/>
            <person name="Jia N."/>
            <person name="Wang J."/>
            <person name="Shi W."/>
            <person name="Du L."/>
            <person name="Sun Y."/>
            <person name="Zhan W."/>
            <person name="Jiang J.F."/>
            <person name="Wang Q."/>
            <person name="Zhang B."/>
            <person name="Ji P."/>
            <person name="Bell-Sakyi L."/>
            <person name="Cui X.M."/>
            <person name="Yuan T.T."/>
            <person name="Jiang B.G."/>
            <person name="Yang W.F."/>
            <person name="Lam T.T."/>
            <person name="Chang Q.C."/>
            <person name="Ding S.J."/>
            <person name="Wang X.J."/>
            <person name="Zhu J.G."/>
            <person name="Ruan X.D."/>
            <person name="Zhao L."/>
            <person name="Wei J.T."/>
            <person name="Ye R.Z."/>
            <person name="Que T.C."/>
            <person name="Du C.H."/>
            <person name="Zhou Y.H."/>
            <person name="Cheng J.X."/>
            <person name="Dai P.F."/>
            <person name="Guo W.B."/>
            <person name="Han X.H."/>
            <person name="Huang E.J."/>
            <person name="Li L.F."/>
            <person name="Wei W."/>
            <person name="Gao Y.C."/>
            <person name="Liu J.Z."/>
            <person name="Shao H.Z."/>
            <person name="Wang X."/>
            <person name="Wang C.C."/>
            <person name="Yang T.C."/>
            <person name="Huo Q.B."/>
            <person name="Li W."/>
            <person name="Chen H.Y."/>
            <person name="Chen S.E."/>
            <person name="Zhou L.G."/>
            <person name="Ni X.B."/>
            <person name="Tian J.H."/>
            <person name="Sheng Y."/>
            <person name="Liu T."/>
            <person name="Pan Y.S."/>
            <person name="Xia L.Y."/>
            <person name="Li J."/>
            <person name="Zhao F."/>
            <person name="Cao W.C."/>
        </authorList>
    </citation>
    <scope>NUCLEOTIDE SEQUENCE [LARGE SCALE GENOMIC DNA]</scope>
    <source>
        <strain evidence="5">HaeL-2018</strain>
    </source>
</reference>
<keyword evidence="6" id="KW-1185">Reference proteome</keyword>
<evidence type="ECO:0000259" key="4">
    <source>
        <dbReference type="Pfam" id="PF13359"/>
    </source>
</evidence>
<protein>
    <recommendedName>
        <fullName evidence="4">DDE Tnp4 domain-containing protein</fullName>
    </recommendedName>
</protein>
<gene>
    <name evidence="5" type="ORF">HPB48_022419</name>
</gene>
<evidence type="ECO:0000256" key="2">
    <source>
        <dbReference type="ARBA" id="ARBA00022723"/>
    </source>
</evidence>
<dbReference type="AlphaFoldDB" id="A0A9J6G8L2"/>
<feature type="domain" description="DDE Tnp4" evidence="4">
    <location>
        <begin position="355"/>
        <end position="406"/>
    </location>
</feature>
<keyword evidence="2" id="KW-0479">Metal-binding</keyword>
<proteinExistence type="predicted"/>
<sequence length="453" mass="50905">MRGITVDLIARVAELEGELVALKSNPQRSFAEVTKSTSAKQHHDPDPGEEGGKKKQSVLHIKLTNKGEKDAAKVAEEELKKNFEPAQLGLRNVSLRRTREGVLVLADEKEGLERLKSELEDHGTLRGKLTAEFPQGRQPEICILGVPSGTPEEEIQKEIAKQTNTEEDQIRIKRTMKSPRRTEVTVIAQLPGPAFRKIMEQGRVRLGWTMLKAYENLYVPRCDKCARLGHPAVACRQKDPTCTDCTGNHNHKDCPAPEYFCQECVIYNRRVGRNVVDIGHSMMDRRCPSLKRFQEGLRRERQKTQAELQTRKYTKTGGKAPSKKDNSKQDSSSEKDVNLYIVSSKITFRMFEPWMERFNNTHSRQRVVVEGAFGILKARFQRLQYIDVASVEHVVEIVIAACVLHNIARRCCDTIDSLQETASGTDVSPTYPGDVGETSVVASALRDSVAQGL</sequence>
<dbReference type="VEuPathDB" id="VectorBase:HLOH_064219"/>
<feature type="region of interest" description="Disordered" evidence="3">
    <location>
        <begin position="29"/>
        <end position="56"/>
    </location>
</feature>
<dbReference type="OrthoDB" id="2668416at2759"/>
<dbReference type="EMBL" id="JABSTR010000005">
    <property type="protein sequence ID" value="KAH9371637.1"/>
    <property type="molecule type" value="Genomic_DNA"/>
</dbReference>
<comment type="cofactor">
    <cofactor evidence="1">
        <name>a divalent metal cation</name>
        <dbReference type="ChEBI" id="CHEBI:60240"/>
    </cofactor>
</comment>
<evidence type="ECO:0000256" key="3">
    <source>
        <dbReference type="SAM" id="MobiDB-lite"/>
    </source>
</evidence>
<feature type="compositionally biased region" description="Basic and acidic residues" evidence="3">
    <location>
        <begin position="322"/>
        <end position="332"/>
    </location>
</feature>
<dbReference type="OMA" id="FEPWMER"/>
<evidence type="ECO:0000313" key="6">
    <source>
        <dbReference type="Proteomes" id="UP000821853"/>
    </source>
</evidence>
<dbReference type="GO" id="GO:0046872">
    <property type="term" value="F:metal ion binding"/>
    <property type="evidence" value="ECO:0007669"/>
    <property type="project" value="UniProtKB-KW"/>
</dbReference>
<evidence type="ECO:0000256" key="1">
    <source>
        <dbReference type="ARBA" id="ARBA00001968"/>
    </source>
</evidence>
<comment type="caution">
    <text evidence="5">The sequence shown here is derived from an EMBL/GenBank/DDBJ whole genome shotgun (WGS) entry which is preliminary data.</text>
</comment>
<feature type="region of interest" description="Disordered" evidence="3">
    <location>
        <begin position="298"/>
        <end position="332"/>
    </location>
</feature>
<evidence type="ECO:0000313" key="5">
    <source>
        <dbReference type="EMBL" id="KAH9371637.1"/>
    </source>
</evidence>
<feature type="compositionally biased region" description="Polar residues" evidence="3">
    <location>
        <begin position="29"/>
        <end position="39"/>
    </location>
</feature>
<organism evidence="5 6">
    <name type="scientific">Haemaphysalis longicornis</name>
    <name type="common">Bush tick</name>
    <dbReference type="NCBI Taxonomy" id="44386"/>
    <lineage>
        <taxon>Eukaryota</taxon>
        <taxon>Metazoa</taxon>
        <taxon>Ecdysozoa</taxon>
        <taxon>Arthropoda</taxon>
        <taxon>Chelicerata</taxon>
        <taxon>Arachnida</taxon>
        <taxon>Acari</taxon>
        <taxon>Parasitiformes</taxon>
        <taxon>Ixodida</taxon>
        <taxon>Ixodoidea</taxon>
        <taxon>Ixodidae</taxon>
        <taxon>Haemaphysalinae</taxon>
        <taxon>Haemaphysalis</taxon>
    </lineage>
</organism>
<feature type="compositionally biased region" description="Basic and acidic residues" evidence="3">
    <location>
        <begin position="41"/>
        <end position="53"/>
    </location>
</feature>